<dbReference type="PANTHER" id="PTHR30483">
    <property type="entry name" value="LEUCINE-SPECIFIC-BINDING PROTEIN"/>
    <property type="match status" value="1"/>
</dbReference>
<evidence type="ECO:0000313" key="6">
    <source>
        <dbReference type="EMBL" id="MDA4847350.1"/>
    </source>
</evidence>
<dbReference type="InterPro" id="IPR028081">
    <property type="entry name" value="Leu-bd"/>
</dbReference>
<feature type="chain" id="PRO_5046429586" evidence="4">
    <location>
        <begin position="24"/>
        <end position="385"/>
    </location>
</feature>
<dbReference type="InterPro" id="IPR028082">
    <property type="entry name" value="Peripla_BP_I"/>
</dbReference>
<evidence type="ECO:0000256" key="2">
    <source>
        <dbReference type="ARBA" id="ARBA00022729"/>
    </source>
</evidence>
<keyword evidence="7" id="KW-1185">Reference proteome</keyword>
<evidence type="ECO:0000256" key="3">
    <source>
        <dbReference type="ARBA" id="ARBA00022970"/>
    </source>
</evidence>
<dbReference type="Proteomes" id="UP001148313">
    <property type="component" value="Unassembled WGS sequence"/>
</dbReference>
<evidence type="ECO:0000256" key="1">
    <source>
        <dbReference type="ARBA" id="ARBA00010062"/>
    </source>
</evidence>
<keyword evidence="3" id="KW-0029">Amino-acid transport</keyword>
<dbReference type="Gene3D" id="3.40.50.2300">
    <property type="match status" value="2"/>
</dbReference>
<reference evidence="6" key="1">
    <citation type="submission" date="2022-11" db="EMBL/GenBank/DDBJ databases">
        <title>Hoeflea poritis sp. nov., isolated from scleractinian coral Porites lutea.</title>
        <authorList>
            <person name="Zhang G."/>
            <person name="Wei Q."/>
            <person name="Cai L."/>
        </authorList>
    </citation>
    <scope>NUCLEOTIDE SEQUENCE</scope>
    <source>
        <strain evidence="6">E7-10</strain>
    </source>
</reference>
<dbReference type="RefSeq" id="WP_271091168.1">
    <property type="nucleotide sequence ID" value="NZ_JAPJZH010000012.1"/>
</dbReference>
<comment type="caution">
    <text evidence="6">The sequence shown here is derived from an EMBL/GenBank/DDBJ whole genome shotgun (WGS) entry which is preliminary data.</text>
</comment>
<dbReference type="PANTHER" id="PTHR30483:SF6">
    <property type="entry name" value="PERIPLASMIC BINDING PROTEIN OF ABC TRANSPORTER FOR NATURAL AMINO ACIDS"/>
    <property type="match status" value="1"/>
</dbReference>
<keyword evidence="2 4" id="KW-0732">Signal</keyword>
<feature type="domain" description="Leucine-binding protein" evidence="5">
    <location>
        <begin position="27"/>
        <end position="369"/>
    </location>
</feature>
<keyword evidence="3" id="KW-0813">Transport</keyword>
<dbReference type="SUPFAM" id="SSF53822">
    <property type="entry name" value="Periplasmic binding protein-like I"/>
    <property type="match status" value="1"/>
</dbReference>
<sequence>MRIAALTGLFVAAGLLIAATSSAMQGPIRFGAVYNLSGDWGAYGIPSSRGAKLHVEQVNGKGGVLSRPIELIVKDAGGTPEGAAAAATEILAEAPDVPALFGLSGSDQARTAGEVSAQSKRVFLTSGATSPQLPFQVPGFLFLACFGDNVQAAAAAQYAYETLGARSATILYDASHTYTRLLQDYFSSSFKAHGGQIVSAVKFQGADKFASAITRASAADIIFVAAETPADAFAFARAVRENGFDQPIFGGDGYDGDSVWSADPALKDIYFTTHAYFADDNPSPRAQAFAKAYATAHDGAVPDSFAGLGYDAAGLLVAAIEKAGSSEPDKLLDALATIENYRGVTGTISYVDGSHVPRKSVTILKIADGRRNFIAAFTPTEIPAP</sequence>
<dbReference type="EMBL" id="JAPJZH010000012">
    <property type="protein sequence ID" value="MDA4847350.1"/>
    <property type="molecule type" value="Genomic_DNA"/>
</dbReference>
<evidence type="ECO:0000259" key="5">
    <source>
        <dbReference type="Pfam" id="PF13458"/>
    </source>
</evidence>
<name>A0ABT4VT36_9HYPH</name>
<organism evidence="6 7">
    <name type="scientific">Hoeflea poritis</name>
    <dbReference type="NCBI Taxonomy" id="2993659"/>
    <lineage>
        <taxon>Bacteria</taxon>
        <taxon>Pseudomonadati</taxon>
        <taxon>Pseudomonadota</taxon>
        <taxon>Alphaproteobacteria</taxon>
        <taxon>Hyphomicrobiales</taxon>
        <taxon>Rhizobiaceae</taxon>
        <taxon>Hoeflea</taxon>
    </lineage>
</organism>
<protein>
    <submittedName>
        <fullName evidence="6">ABC transporter substrate-binding protein</fullName>
    </submittedName>
</protein>
<evidence type="ECO:0000256" key="4">
    <source>
        <dbReference type="SAM" id="SignalP"/>
    </source>
</evidence>
<evidence type="ECO:0000313" key="7">
    <source>
        <dbReference type="Proteomes" id="UP001148313"/>
    </source>
</evidence>
<accession>A0ABT4VT36</accession>
<dbReference type="InterPro" id="IPR051010">
    <property type="entry name" value="BCAA_transport"/>
</dbReference>
<proteinExistence type="inferred from homology"/>
<gene>
    <name evidence="6" type="ORF">OOZ53_18460</name>
</gene>
<dbReference type="CDD" id="cd06347">
    <property type="entry name" value="PBP1_ABC_LivK_ligand_binding-like"/>
    <property type="match status" value="1"/>
</dbReference>
<feature type="signal peptide" evidence="4">
    <location>
        <begin position="1"/>
        <end position="23"/>
    </location>
</feature>
<dbReference type="Pfam" id="PF13458">
    <property type="entry name" value="Peripla_BP_6"/>
    <property type="match status" value="1"/>
</dbReference>
<comment type="similarity">
    <text evidence="1">Belongs to the leucine-binding protein family.</text>
</comment>